<protein>
    <submittedName>
        <fullName evidence="4">PhzF family phenazine biosynthesis protein</fullName>
    </submittedName>
</protein>
<dbReference type="EMBL" id="WBZC01000054">
    <property type="protein sequence ID" value="KAB3531878.1"/>
    <property type="molecule type" value="Genomic_DNA"/>
</dbReference>
<reference evidence="4 5" key="1">
    <citation type="submission" date="2019-10" db="EMBL/GenBank/DDBJ databases">
        <title>Alkaliphilus serpentinus sp. nov. and Alkaliphilus pronyensis sp. nov., two novel anaerobic alkaliphilic species isolated from the serpentinized-hosted hydrothermal field of the Prony Bay (New Caledonia).</title>
        <authorList>
            <person name="Postec A."/>
        </authorList>
    </citation>
    <scope>NUCLEOTIDE SEQUENCE [LARGE SCALE GENOMIC DNA]</scope>
    <source>
        <strain evidence="4 5">LacV</strain>
    </source>
</reference>
<name>A0A6I0EWJ0_9FIRM</name>
<accession>A0A6I0EWJ0</accession>
<dbReference type="PANTHER" id="PTHR13774:SF39">
    <property type="entry name" value="BIOSYNTHESIS PROTEIN, PUTATIVE-RELATED"/>
    <property type="match status" value="1"/>
</dbReference>
<dbReference type="GO" id="GO:0016853">
    <property type="term" value="F:isomerase activity"/>
    <property type="evidence" value="ECO:0007669"/>
    <property type="project" value="UniProtKB-KW"/>
</dbReference>
<dbReference type="Pfam" id="PF02567">
    <property type="entry name" value="PhzC-PhzF"/>
    <property type="match status" value="1"/>
</dbReference>
<evidence type="ECO:0000256" key="2">
    <source>
        <dbReference type="ARBA" id="ARBA00023235"/>
    </source>
</evidence>
<dbReference type="OrthoDB" id="9788221at2"/>
<sequence>MFHVKHFIKGRVVMELKIFYAEAFTDKVFCGNTAAIVINEKHLTDEEMQKIAAELKLSETAFVMEMPDKANTFEVRFFTPLQEVDLCGHATIAAFTVLFNNGYIKGKSSCLKCKQITKAGILDVDIYQKDGEIQRIMMLQGEGKIIKTLNETEELCNILGIDKEEFGIYSHKLKPQIITTGLKDIIFPVVNLQALKKLTPNMGRLKSYCKIMDVIGVHVFTLETLNKEATAHCRNFAPLVGINEEAATGTSSGGLAYYLIENSIILSDKFIFEQGHFMNRPSIIHAYINKSNSRIYVGGVAREFITGVLSI</sequence>
<evidence type="ECO:0000256" key="3">
    <source>
        <dbReference type="PIRSR" id="PIRSR016184-1"/>
    </source>
</evidence>
<dbReference type="InterPro" id="IPR003719">
    <property type="entry name" value="Phenazine_PhzF-like"/>
</dbReference>
<organism evidence="4 5">
    <name type="scientific">Alkaliphilus pronyensis</name>
    <dbReference type="NCBI Taxonomy" id="1482732"/>
    <lineage>
        <taxon>Bacteria</taxon>
        <taxon>Bacillati</taxon>
        <taxon>Bacillota</taxon>
        <taxon>Clostridia</taxon>
        <taxon>Peptostreptococcales</taxon>
        <taxon>Natronincolaceae</taxon>
        <taxon>Alkaliphilus</taxon>
    </lineage>
</organism>
<comment type="caution">
    <text evidence="4">The sequence shown here is derived from an EMBL/GenBank/DDBJ whole genome shotgun (WGS) entry which is preliminary data.</text>
</comment>
<dbReference type="GO" id="GO:0005737">
    <property type="term" value="C:cytoplasm"/>
    <property type="evidence" value="ECO:0007669"/>
    <property type="project" value="TreeGrafter"/>
</dbReference>
<dbReference type="AlphaFoldDB" id="A0A6I0EWJ0"/>
<dbReference type="Proteomes" id="UP000432715">
    <property type="component" value="Unassembled WGS sequence"/>
</dbReference>
<gene>
    <name evidence="4" type="ORF">F8154_12455</name>
</gene>
<evidence type="ECO:0000313" key="5">
    <source>
        <dbReference type="Proteomes" id="UP000432715"/>
    </source>
</evidence>
<dbReference type="PANTHER" id="PTHR13774">
    <property type="entry name" value="PHENAZINE BIOSYNTHESIS PROTEIN"/>
    <property type="match status" value="1"/>
</dbReference>
<keyword evidence="5" id="KW-1185">Reference proteome</keyword>
<dbReference type="NCBIfam" id="TIGR00654">
    <property type="entry name" value="PhzF_family"/>
    <property type="match status" value="1"/>
</dbReference>
<dbReference type="SUPFAM" id="SSF54506">
    <property type="entry name" value="Diaminopimelate epimerase-like"/>
    <property type="match status" value="1"/>
</dbReference>
<evidence type="ECO:0000313" key="4">
    <source>
        <dbReference type="EMBL" id="KAB3531878.1"/>
    </source>
</evidence>
<comment type="similarity">
    <text evidence="1">Belongs to the PhzF family.</text>
</comment>
<keyword evidence="2" id="KW-0413">Isomerase</keyword>
<dbReference type="Gene3D" id="3.10.310.10">
    <property type="entry name" value="Diaminopimelate Epimerase, Chain A, domain 1"/>
    <property type="match status" value="2"/>
</dbReference>
<proteinExistence type="inferred from homology"/>
<evidence type="ECO:0000256" key="1">
    <source>
        <dbReference type="ARBA" id="ARBA00008270"/>
    </source>
</evidence>
<feature type="active site" evidence="3">
    <location>
        <position position="59"/>
    </location>
</feature>
<dbReference type="PIRSF" id="PIRSF016184">
    <property type="entry name" value="PhzC_PhzF"/>
    <property type="match status" value="1"/>
</dbReference>